<dbReference type="EMBL" id="FXBM01000004">
    <property type="protein sequence ID" value="SMH50984.1"/>
    <property type="molecule type" value="Genomic_DNA"/>
</dbReference>
<dbReference type="AlphaFoldDB" id="A0A1X7PIV9"/>
<evidence type="ECO:0000313" key="2">
    <source>
        <dbReference type="EMBL" id="SMH50984.1"/>
    </source>
</evidence>
<protein>
    <recommendedName>
        <fullName evidence="4">Lipoprotein</fullName>
    </recommendedName>
</protein>
<dbReference type="RefSeq" id="WP_085478027.1">
    <property type="nucleotide sequence ID" value="NZ_FXBM01000004.1"/>
</dbReference>
<dbReference type="STRING" id="1891671.SAMN06295885_3644"/>
<organism evidence="2 3">
    <name type="scientific">Rathayibacter oskolensis</name>
    <dbReference type="NCBI Taxonomy" id="1891671"/>
    <lineage>
        <taxon>Bacteria</taxon>
        <taxon>Bacillati</taxon>
        <taxon>Actinomycetota</taxon>
        <taxon>Actinomycetes</taxon>
        <taxon>Micrococcales</taxon>
        <taxon>Microbacteriaceae</taxon>
        <taxon>Rathayibacter</taxon>
    </lineage>
</organism>
<feature type="chain" id="PRO_5039142604" description="Lipoprotein" evidence="1">
    <location>
        <begin position="29"/>
        <end position="166"/>
    </location>
</feature>
<proteinExistence type="predicted"/>
<dbReference type="OrthoDB" id="4227064at2"/>
<accession>A0A1X7PIV9</accession>
<sequence>MPDSGPSLPRWRLAVSASAVLVAASALSGCVPGPSSRAPEGDPIAAARALPNAGGVIKDGARSCGEFVLEQGEDVPEEARDCLVAASVAGEPAELAWSTPTSEGDPIVSFATVGLGRGIQVYTTDAFDRHSRIEDPTSPGAGWSGYACDDPADLFGTGDCDPLVEG</sequence>
<reference evidence="3" key="1">
    <citation type="submission" date="2017-04" db="EMBL/GenBank/DDBJ databases">
        <authorList>
            <person name="Varghese N."/>
            <person name="Submissions S."/>
        </authorList>
    </citation>
    <scope>NUCLEOTIDE SEQUENCE [LARGE SCALE GENOMIC DNA]</scope>
    <source>
        <strain evidence="3">VKM Ac-2121</strain>
    </source>
</reference>
<evidence type="ECO:0000256" key="1">
    <source>
        <dbReference type="SAM" id="SignalP"/>
    </source>
</evidence>
<name>A0A1X7PIV9_9MICO</name>
<evidence type="ECO:0000313" key="3">
    <source>
        <dbReference type="Proteomes" id="UP000193711"/>
    </source>
</evidence>
<evidence type="ECO:0008006" key="4">
    <source>
        <dbReference type="Google" id="ProtNLM"/>
    </source>
</evidence>
<gene>
    <name evidence="2" type="ORF">SAMN06295885_3644</name>
</gene>
<dbReference type="Proteomes" id="UP000193711">
    <property type="component" value="Unassembled WGS sequence"/>
</dbReference>
<feature type="signal peptide" evidence="1">
    <location>
        <begin position="1"/>
        <end position="28"/>
    </location>
</feature>
<keyword evidence="1" id="KW-0732">Signal</keyword>
<keyword evidence="3" id="KW-1185">Reference proteome</keyword>